<feature type="domain" description="Rhodanese" evidence="1">
    <location>
        <begin position="19"/>
        <end position="108"/>
    </location>
</feature>
<dbReference type="PANTHER" id="PTHR43031">
    <property type="entry name" value="FAD-DEPENDENT OXIDOREDUCTASE"/>
    <property type="match status" value="1"/>
</dbReference>
<dbReference type="CDD" id="cd00158">
    <property type="entry name" value="RHOD"/>
    <property type="match status" value="1"/>
</dbReference>
<dbReference type="Gene3D" id="3.40.250.10">
    <property type="entry name" value="Rhodanese-like domain"/>
    <property type="match status" value="1"/>
</dbReference>
<dbReference type="InterPro" id="IPR036873">
    <property type="entry name" value="Rhodanese-like_dom_sf"/>
</dbReference>
<dbReference type="Proteomes" id="UP000218702">
    <property type="component" value="Chromosome"/>
</dbReference>
<reference evidence="2 3" key="1">
    <citation type="submission" date="2017-06" db="EMBL/GenBank/DDBJ databases">
        <title>Genome sequencing of cyanobaciteial culture collection at National Institute for Environmental Studies (NIES).</title>
        <authorList>
            <person name="Hirose Y."/>
            <person name="Shimura Y."/>
            <person name="Fujisawa T."/>
            <person name="Nakamura Y."/>
            <person name="Kawachi M."/>
        </authorList>
    </citation>
    <scope>NUCLEOTIDE SEQUENCE [LARGE SCALE GENOMIC DNA]</scope>
    <source>
        <strain evidence="2 3">NIES-806</strain>
    </source>
</reference>
<dbReference type="RefSeq" id="WP_096664126.1">
    <property type="nucleotide sequence ID" value="NZ_AP018316.1"/>
</dbReference>
<dbReference type="AlphaFoldDB" id="A0A1Z4UZJ4"/>
<dbReference type="OrthoDB" id="513390at2"/>
<dbReference type="SMART" id="SM00450">
    <property type="entry name" value="RHOD"/>
    <property type="match status" value="1"/>
</dbReference>
<name>A0A1Z4UZJ4_9CYAN</name>
<evidence type="ECO:0000259" key="1">
    <source>
        <dbReference type="PROSITE" id="PS50206"/>
    </source>
</evidence>
<dbReference type="KEGG" id="dcm:NIES806_07290"/>
<keyword evidence="3" id="KW-1185">Reference proteome</keyword>
<dbReference type="InterPro" id="IPR050229">
    <property type="entry name" value="GlpE_sulfurtransferase"/>
</dbReference>
<proteinExistence type="predicted"/>
<dbReference type="Pfam" id="PF00581">
    <property type="entry name" value="Rhodanese"/>
    <property type="match status" value="1"/>
</dbReference>
<dbReference type="PANTHER" id="PTHR43031:SF1">
    <property type="entry name" value="PYRIDINE NUCLEOTIDE-DISULPHIDE OXIDOREDUCTASE"/>
    <property type="match status" value="1"/>
</dbReference>
<dbReference type="PROSITE" id="PS50206">
    <property type="entry name" value="RHODANESE_3"/>
    <property type="match status" value="1"/>
</dbReference>
<evidence type="ECO:0000313" key="2">
    <source>
        <dbReference type="EMBL" id="BAZ84539.1"/>
    </source>
</evidence>
<dbReference type="SUPFAM" id="SSF52821">
    <property type="entry name" value="Rhodanese/Cell cycle control phosphatase"/>
    <property type="match status" value="1"/>
</dbReference>
<dbReference type="InterPro" id="IPR001763">
    <property type="entry name" value="Rhodanese-like_dom"/>
</dbReference>
<gene>
    <name evidence="2" type="ORF">NIES806_07290</name>
</gene>
<evidence type="ECO:0000313" key="3">
    <source>
        <dbReference type="Proteomes" id="UP000218702"/>
    </source>
</evidence>
<organism evidence="2 3">
    <name type="scientific">Dolichospermum compactum NIES-806</name>
    <dbReference type="NCBI Taxonomy" id="1973481"/>
    <lineage>
        <taxon>Bacteria</taxon>
        <taxon>Bacillati</taxon>
        <taxon>Cyanobacteriota</taxon>
        <taxon>Cyanophyceae</taxon>
        <taxon>Nostocales</taxon>
        <taxon>Aphanizomenonaceae</taxon>
        <taxon>Dolichospermum</taxon>
        <taxon>Dolichospermum compactum</taxon>
    </lineage>
</organism>
<sequence>MSINLVADVQDLKTSLEWGQPAFTIIDVRDRSKYNYSRITGAISIPLNDLESRAQTSLSRERQIYIYGENDSQSAQAVRTLQFLGFTAVAELSGGLPAWKSINGATEGTDC</sequence>
<accession>A0A1Z4UZJ4</accession>
<protein>
    <submittedName>
        <fullName evidence="2">Rhodanese domain-containing protein</fullName>
    </submittedName>
</protein>
<dbReference type="EMBL" id="AP018316">
    <property type="protein sequence ID" value="BAZ84539.1"/>
    <property type="molecule type" value="Genomic_DNA"/>
</dbReference>